<evidence type="ECO:0000313" key="7">
    <source>
        <dbReference type="EMBL" id="PSN63116.1"/>
    </source>
</evidence>
<dbReference type="PANTHER" id="PTHR13789">
    <property type="entry name" value="MONOOXYGENASE"/>
    <property type="match status" value="1"/>
</dbReference>
<sequence length="429" mass="48072">MAPVPNPKHVAIIGAGISGTALALALHKYSIPCRIYESRNQGFDVIASGVTITPNGCQVLDKLGVLDRITPRSYAHSTMTFKNDRDETVEVAETGSRDKHGYDTHRLYRKELFDELKIILAEKEIPIEYGAKFKRVVRESAEEGVVFQLSDGRIENAMLLVGADGIWSSVRTYVAPCTPEYTGISCVYGHIPTNNVRWPGDDFEKVSTIQGKPGSFFMSPEVADGSELMVGKQFRHPSLDRAGWDALAADKDKLYAFLRDGYEEWHDTARSIIDQLGLYKDSLLLWSFTRIPYMERWTSPSGRILIVGDAAHAMPPSSGQGVNQALEDVYSLTLLLSRLLLKDNEIVPLSTDSLNVALDFWKKLRQSRVDAILEIVKMTNIKRLPEAERAKLAAKMEAEGIVDKSAEWREWIYKPTIEADIATYFDKQP</sequence>
<evidence type="ECO:0000256" key="4">
    <source>
        <dbReference type="ARBA" id="ARBA00023002"/>
    </source>
</evidence>
<feature type="domain" description="FAD-binding" evidence="6">
    <location>
        <begin position="301"/>
        <end position="338"/>
    </location>
</feature>
<dbReference type="OrthoDB" id="16820at2759"/>
<evidence type="ECO:0000259" key="6">
    <source>
        <dbReference type="Pfam" id="PF01494"/>
    </source>
</evidence>
<evidence type="ECO:0000256" key="5">
    <source>
        <dbReference type="ARBA" id="ARBA00023033"/>
    </source>
</evidence>
<name>A0A2T2ND07_CORCC</name>
<dbReference type="EMBL" id="KZ678140">
    <property type="protein sequence ID" value="PSN63116.1"/>
    <property type="molecule type" value="Genomic_DNA"/>
</dbReference>
<accession>A0A2T2ND07</accession>
<evidence type="ECO:0000256" key="1">
    <source>
        <dbReference type="ARBA" id="ARBA00007992"/>
    </source>
</evidence>
<dbReference type="PRINTS" id="PR00420">
    <property type="entry name" value="RNGMNOXGNASE"/>
</dbReference>
<keyword evidence="2" id="KW-0285">Flavoprotein</keyword>
<dbReference type="GO" id="GO:0071949">
    <property type="term" value="F:FAD binding"/>
    <property type="evidence" value="ECO:0007669"/>
    <property type="project" value="InterPro"/>
</dbReference>
<protein>
    <submittedName>
        <fullName evidence="7">FAD/NAD(P)-binding domain-containing protein</fullName>
    </submittedName>
</protein>
<proteinExistence type="inferred from homology"/>
<dbReference type="InterPro" id="IPR002938">
    <property type="entry name" value="FAD-bd"/>
</dbReference>
<comment type="similarity">
    <text evidence="1">Belongs to the paxM FAD-dependent monooxygenase family.</text>
</comment>
<evidence type="ECO:0000256" key="3">
    <source>
        <dbReference type="ARBA" id="ARBA00022827"/>
    </source>
</evidence>
<dbReference type="SUPFAM" id="SSF51905">
    <property type="entry name" value="FAD/NAD(P)-binding domain"/>
    <property type="match status" value="1"/>
</dbReference>
<dbReference type="PANTHER" id="PTHR13789:SF316">
    <property type="entry name" value="FAD-BINDING DOMAIN-CONTAINING PROTEIN"/>
    <property type="match status" value="1"/>
</dbReference>
<dbReference type="InterPro" id="IPR050493">
    <property type="entry name" value="FAD-dep_Monooxygenase_BioMet"/>
</dbReference>
<evidence type="ECO:0000313" key="8">
    <source>
        <dbReference type="Proteomes" id="UP000240883"/>
    </source>
</evidence>
<dbReference type="InterPro" id="IPR036188">
    <property type="entry name" value="FAD/NAD-bd_sf"/>
</dbReference>
<dbReference type="Gene3D" id="3.50.50.60">
    <property type="entry name" value="FAD/NAD(P)-binding domain"/>
    <property type="match status" value="1"/>
</dbReference>
<reference evidence="7 8" key="1">
    <citation type="journal article" date="2018" name="Front. Microbiol.">
        <title>Genome-Wide Analysis of Corynespora cassiicola Leaf Fall Disease Putative Effectors.</title>
        <authorList>
            <person name="Lopez D."/>
            <person name="Ribeiro S."/>
            <person name="Label P."/>
            <person name="Fumanal B."/>
            <person name="Venisse J.S."/>
            <person name="Kohler A."/>
            <person name="de Oliveira R.R."/>
            <person name="Labutti K."/>
            <person name="Lipzen A."/>
            <person name="Lail K."/>
            <person name="Bauer D."/>
            <person name="Ohm R.A."/>
            <person name="Barry K.W."/>
            <person name="Spatafora J."/>
            <person name="Grigoriev I.V."/>
            <person name="Martin F.M."/>
            <person name="Pujade-Renaud V."/>
        </authorList>
    </citation>
    <scope>NUCLEOTIDE SEQUENCE [LARGE SCALE GENOMIC DNA]</scope>
    <source>
        <strain evidence="7 8">Philippines</strain>
    </source>
</reference>
<keyword evidence="4" id="KW-0560">Oxidoreductase</keyword>
<dbReference type="STRING" id="1448308.A0A2T2ND07"/>
<feature type="domain" description="FAD-binding" evidence="6">
    <location>
        <begin position="9"/>
        <end position="174"/>
    </location>
</feature>
<dbReference type="AlphaFoldDB" id="A0A2T2ND07"/>
<organism evidence="7 8">
    <name type="scientific">Corynespora cassiicola Philippines</name>
    <dbReference type="NCBI Taxonomy" id="1448308"/>
    <lineage>
        <taxon>Eukaryota</taxon>
        <taxon>Fungi</taxon>
        <taxon>Dikarya</taxon>
        <taxon>Ascomycota</taxon>
        <taxon>Pezizomycotina</taxon>
        <taxon>Dothideomycetes</taxon>
        <taxon>Pleosporomycetidae</taxon>
        <taxon>Pleosporales</taxon>
        <taxon>Corynesporascaceae</taxon>
        <taxon>Corynespora</taxon>
    </lineage>
</organism>
<keyword evidence="3" id="KW-0274">FAD</keyword>
<evidence type="ECO:0000256" key="2">
    <source>
        <dbReference type="ARBA" id="ARBA00022630"/>
    </source>
</evidence>
<gene>
    <name evidence="7" type="ORF">BS50DRAFT_648561</name>
</gene>
<keyword evidence="5" id="KW-0503">Monooxygenase</keyword>
<dbReference type="Pfam" id="PF01494">
    <property type="entry name" value="FAD_binding_3"/>
    <property type="match status" value="2"/>
</dbReference>
<keyword evidence="8" id="KW-1185">Reference proteome</keyword>
<dbReference type="GO" id="GO:0004497">
    <property type="term" value="F:monooxygenase activity"/>
    <property type="evidence" value="ECO:0007669"/>
    <property type="project" value="UniProtKB-KW"/>
</dbReference>
<dbReference type="Proteomes" id="UP000240883">
    <property type="component" value="Unassembled WGS sequence"/>
</dbReference>